<feature type="binding site" evidence="7">
    <location>
        <position position="124"/>
    </location>
    <ligand>
        <name>Zn(2+)</name>
        <dbReference type="ChEBI" id="CHEBI:29105"/>
    </ligand>
</feature>
<dbReference type="InterPro" id="IPR036390">
    <property type="entry name" value="WH_DNA-bd_sf"/>
</dbReference>
<dbReference type="Gene3D" id="1.10.10.10">
    <property type="entry name" value="Winged helix-like DNA-binding domain superfamily/Winged helix DNA-binding domain"/>
    <property type="match status" value="1"/>
</dbReference>
<dbReference type="GO" id="GO:0045892">
    <property type="term" value="P:negative regulation of DNA-templated transcription"/>
    <property type="evidence" value="ECO:0007669"/>
    <property type="project" value="TreeGrafter"/>
</dbReference>
<evidence type="ECO:0000256" key="6">
    <source>
        <dbReference type="ARBA" id="ARBA00023163"/>
    </source>
</evidence>
<gene>
    <name evidence="9" type="ORF">H5P28_01705</name>
</gene>
<feature type="binding site" evidence="7">
    <location>
        <position position="85"/>
    </location>
    <ligand>
        <name>Zn(2+)</name>
        <dbReference type="ChEBI" id="CHEBI:29105"/>
    </ligand>
</feature>
<comment type="caution">
    <text evidence="9">The sequence shown here is derived from an EMBL/GenBank/DDBJ whole genome shotgun (WGS) entry which is preliminary data.</text>
</comment>
<keyword evidence="10" id="KW-1185">Reference proteome</keyword>
<feature type="binding site" evidence="7">
    <location>
        <position position="88"/>
    </location>
    <ligand>
        <name>Zn(2+)</name>
        <dbReference type="ChEBI" id="CHEBI:29105"/>
    </ligand>
</feature>
<protein>
    <submittedName>
        <fullName evidence="9">Transcriptional repressor</fullName>
    </submittedName>
</protein>
<dbReference type="AlphaFoldDB" id="A0A842H9L3"/>
<dbReference type="InterPro" id="IPR036388">
    <property type="entry name" value="WH-like_DNA-bd_sf"/>
</dbReference>
<sequence>MHGKRKTKQRDAIIHALQQAQRPLSLDDILTSARQDCPGIGQRTIFRNLAEMIREHMLIRVNFPGQPVRYELPNPDGGHHPHFICRECNQVFVLPGETPAVMDKVQQPPEFEFEGEEVIIFGRCVKKLCPLKSEENL</sequence>
<dbReference type="Proteomes" id="UP000546464">
    <property type="component" value="Unassembled WGS sequence"/>
</dbReference>
<keyword evidence="4" id="KW-0805">Transcription regulation</keyword>
<comment type="cofactor">
    <cofactor evidence="7">
        <name>Zn(2+)</name>
        <dbReference type="ChEBI" id="CHEBI:29105"/>
    </cofactor>
    <text evidence="7">Binds 1 zinc ion per subunit.</text>
</comment>
<dbReference type="Pfam" id="PF01475">
    <property type="entry name" value="FUR"/>
    <property type="match status" value="1"/>
</dbReference>
<proteinExistence type="inferred from homology"/>
<evidence type="ECO:0000256" key="4">
    <source>
        <dbReference type="ARBA" id="ARBA00023015"/>
    </source>
</evidence>
<organism evidence="9 10">
    <name type="scientific">Ruficoccus amylovorans</name>
    <dbReference type="NCBI Taxonomy" id="1804625"/>
    <lineage>
        <taxon>Bacteria</taxon>
        <taxon>Pseudomonadati</taxon>
        <taxon>Verrucomicrobiota</taxon>
        <taxon>Opitutia</taxon>
        <taxon>Puniceicoccales</taxon>
        <taxon>Cerasicoccaceae</taxon>
        <taxon>Ruficoccus</taxon>
    </lineage>
</organism>
<dbReference type="PANTHER" id="PTHR33202">
    <property type="entry name" value="ZINC UPTAKE REGULATION PROTEIN"/>
    <property type="match status" value="1"/>
</dbReference>
<evidence type="ECO:0000256" key="1">
    <source>
        <dbReference type="ARBA" id="ARBA00007957"/>
    </source>
</evidence>
<dbReference type="PANTHER" id="PTHR33202:SF22">
    <property type="entry name" value="HYDROGEN PEROXIDE SENSITIVE REPRESSOR"/>
    <property type="match status" value="1"/>
</dbReference>
<dbReference type="GO" id="GO:1900376">
    <property type="term" value="P:regulation of secondary metabolite biosynthetic process"/>
    <property type="evidence" value="ECO:0007669"/>
    <property type="project" value="TreeGrafter"/>
</dbReference>
<keyword evidence="3 7" id="KW-0862">Zinc</keyword>
<dbReference type="GO" id="GO:0003700">
    <property type="term" value="F:DNA-binding transcription factor activity"/>
    <property type="evidence" value="ECO:0007669"/>
    <property type="project" value="InterPro"/>
</dbReference>
<dbReference type="CDD" id="cd07153">
    <property type="entry name" value="Fur_like"/>
    <property type="match status" value="1"/>
</dbReference>
<keyword evidence="8" id="KW-0408">Iron</keyword>
<comment type="cofactor">
    <cofactor evidence="8">
        <name>Mn(2+)</name>
        <dbReference type="ChEBI" id="CHEBI:29035"/>
    </cofactor>
    <cofactor evidence="8">
        <name>Fe(2+)</name>
        <dbReference type="ChEBI" id="CHEBI:29033"/>
    </cofactor>
    <text evidence="8">Binds 1 Mn(2+) or Fe(2+) ion per subunit.</text>
</comment>
<feature type="binding site" evidence="8">
    <location>
        <position position="79"/>
    </location>
    <ligand>
        <name>Fe cation</name>
        <dbReference type="ChEBI" id="CHEBI:24875"/>
    </ligand>
</feature>
<reference evidence="9 10" key="1">
    <citation type="submission" date="2020-07" db="EMBL/GenBank/DDBJ databases">
        <authorList>
            <person name="Feng X."/>
        </authorList>
    </citation>
    <scope>NUCLEOTIDE SEQUENCE [LARGE SCALE GENOMIC DNA]</scope>
    <source>
        <strain evidence="9 10">JCM31066</strain>
    </source>
</reference>
<keyword evidence="6" id="KW-0804">Transcription</keyword>
<dbReference type="GO" id="GO:0008270">
    <property type="term" value="F:zinc ion binding"/>
    <property type="evidence" value="ECO:0007669"/>
    <property type="project" value="TreeGrafter"/>
</dbReference>
<evidence type="ECO:0000256" key="8">
    <source>
        <dbReference type="PIRSR" id="PIRSR602481-2"/>
    </source>
</evidence>
<evidence type="ECO:0000256" key="7">
    <source>
        <dbReference type="PIRSR" id="PIRSR602481-1"/>
    </source>
</evidence>
<accession>A0A842H9L3</accession>
<evidence type="ECO:0000313" key="10">
    <source>
        <dbReference type="Proteomes" id="UP000546464"/>
    </source>
</evidence>
<name>A0A842H9L3_9BACT</name>
<evidence type="ECO:0000313" key="9">
    <source>
        <dbReference type="EMBL" id="MBC2592965.1"/>
    </source>
</evidence>
<dbReference type="EMBL" id="JACHVB010000012">
    <property type="protein sequence ID" value="MBC2592965.1"/>
    <property type="molecule type" value="Genomic_DNA"/>
</dbReference>
<keyword evidence="7" id="KW-0479">Metal-binding</keyword>
<comment type="similarity">
    <text evidence="1">Belongs to the Fur family.</text>
</comment>
<dbReference type="InterPro" id="IPR002481">
    <property type="entry name" value="FUR"/>
</dbReference>
<dbReference type="RefSeq" id="WP_185673970.1">
    <property type="nucleotide sequence ID" value="NZ_JACHVB010000012.1"/>
</dbReference>
<dbReference type="GO" id="GO:0000976">
    <property type="term" value="F:transcription cis-regulatory region binding"/>
    <property type="evidence" value="ECO:0007669"/>
    <property type="project" value="TreeGrafter"/>
</dbReference>
<evidence type="ECO:0000256" key="2">
    <source>
        <dbReference type="ARBA" id="ARBA00022491"/>
    </source>
</evidence>
<dbReference type="InterPro" id="IPR043135">
    <property type="entry name" value="Fur_C"/>
</dbReference>
<keyword evidence="2" id="KW-0678">Repressor</keyword>
<evidence type="ECO:0000256" key="3">
    <source>
        <dbReference type="ARBA" id="ARBA00022833"/>
    </source>
</evidence>
<keyword evidence="5" id="KW-0238">DNA-binding</keyword>
<dbReference type="Gene3D" id="3.30.1490.190">
    <property type="match status" value="1"/>
</dbReference>
<dbReference type="SUPFAM" id="SSF46785">
    <property type="entry name" value="Winged helix' DNA-binding domain"/>
    <property type="match status" value="1"/>
</dbReference>
<evidence type="ECO:0000256" key="5">
    <source>
        <dbReference type="ARBA" id="ARBA00023125"/>
    </source>
</evidence>